<evidence type="ECO:0000256" key="3">
    <source>
        <dbReference type="ARBA" id="ARBA00011245"/>
    </source>
</evidence>
<keyword evidence="7 11" id="KW-0067">ATP-binding</keyword>
<dbReference type="InterPro" id="IPR036695">
    <property type="entry name" value="Arg-tRNA-synth_N_sf"/>
</dbReference>
<keyword evidence="6 11" id="KW-0547">Nucleotide-binding</keyword>
<dbReference type="Pfam" id="PF03485">
    <property type="entry name" value="Arg_tRNA_synt_N"/>
    <property type="match status" value="1"/>
</dbReference>
<evidence type="ECO:0000256" key="6">
    <source>
        <dbReference type="ARBA" id="ARBA00022741"/>
    </source>
</evidence>
<evidence type="ECO:0000256" key="5">
    <source>
        <dbReference type="ARBA" id="ARBA00022598"/>
    </source>
</evidence>
<evidence type="ECO:0000313" key="16">
    <source>
        <dbReference type="Proteomes" id="UP000824139"/>
    </source>
</evidence>
<keyword evidence="9 11" id="KW-0030">Aminoacyl-tRNA synthetase</keyword>
<dbReference type="EMBL" id="DVJO01000142">
    <property type="protein sequence ID" value="HIS83233.1"/>
    <property type="molecule type" value="Genomic_DNA"/>
</dbReference>
<keyword evidence="4 11" id="KW-0963">Cytoplasm</keyword>
<evidence type="ECO:0000256" key="10">
    <source>
        <dbReference type="ARBA" id="ARBA00049339"/>
    </source>
</evidence>
<evidence type="ECO:0000256" key="12">
    <source>
        <dbReference type="RuleBase" id="RU363038"/>
    </source>
</evidence>
<dbReference type="SMART" id="SM01016">
    <property type="entry name" value="Arg_tRNA_synt_N"/>
    <property type="match status" value="1"/>
</dbReference>
<dbReference type="Gene3D" id="3.30.1360.70">
    <property type="entry name" value="Arginyl tRNA synthetase N-terminal domain"/>
    <property type="match status" value="1"/>
</dbReference>
<dbReference type="Pfam" id="PF00750">
    <property type="entry name" value="tRNA-synt_1d"/>
    <property type="match status" value="1"/>
</dbReference>
<reference evidence="15" key="2">
    <citation type="journal article" date="2021" name="PeerJ">
        <title>Extensive microbial diversity within the chicken gut microbiome revealed by metagenomics and culture.</title>
        <authorList>
            <person name="Gilroy R."/>
            <person name="Ravi A."/>
            <person name="Getino M."/>
            <person name="Pursley I."/>
            <person name="Horton D.L."/>
            <person name="Alikhan N.F."/>
            <person name="Baker D."/>
            <person name="Gharbi K."/>
            <person name="Hall N."/>
            <person name="Watson M."/>
            <person name="Adriaenssens E.M."/>
            <person name="Foster-Nyarko E."/>
            <person name="Jarju S."/>
            <person name="Secka A."/>
            <person name="Antonio M."/>
            <person name="Oren A."/>
            <person name="Chaudhuri R.R."/>
            <person name="La Ragione R."/>
            <person name="Hildebrand F."/>
            <person name="Pallen M.J."/>
        </authorList>
    </citation>
    <scope>NUCLEOTIDE SEQUENCE</scope>
    <source>
        <strain evidence="15">CHK152-2994</strain>
    </source>
</reference>
<dbReference type="SUPFAM" id="SSF47323">
    <property type="entry name" value="Anticodon-binding domain of a subclass of class I aminoacyl-tRNA synthetases"/>
    <property type="match status" value="1"/>
</dbReference>
<feature type="short sequence motif" description="'HIGH' region" evidence="11">
    <location>
        <begin position="128"/>
        <end position="138"/>
    </location>
</feature>
<evidence type="ECO:0000256" key="11">
    <source>
        <dbReference type="HAMAP-Rule" id="MF_00123"/>
    </source>
</evidence>
<feature type="domain" description="DALR anticodon binding" evidence="13">
    <location>
        <begin position="447"/>
        <end position="585"/>
    </location>
</feature>
<dbReference type="GO" id="GO:0005737">
    <property type="term" value="C:cytoplasm"/>
    <property type="evidence" value="ECO:0007669"/>
    <property type="project" value="UniProtKB-SubCell"/>
</dbReference>
<dbReference type="Proteomes" id="UP000824139">
    <property type="component" value="Unassembled WGS sequence"/>
</dbReference>
<dbReference type="SMART" id="SM00836">
    <property type="entry name" value="DALR_1"/>
    <property type="match status" value="1"/>
</dbReference>
<name>A0A9D1FWH1_9BACT</name>
<dbReference type="SUPFAM" id="SSF55190">
    <property type="entry name" value="Arginyl-tRNA synthetase (ArgRS), N-terminal 'additional' domain"/>
    <property type="match status" value="1"/>
</dbReference>
<comment type="subunit">
    <text evidence="3 11">Monomer.</text>
</comment>
<organism evidence="15 16">
    <name type="scientific">Candidatus Scatenecus faecavium</name>
    <dbReference type="NCBI Taxonomy" id="2840915"/>
    <lineage>
        <taxon>Bacteria</taxon>
        <taxon>Candidatus Scatenecus</taxon>
    </lineage>
</organism>
<protein>
    <recommendedName>
        <fullName evidence="11">Arginine--tRNA ligase</fullName>
        <ecNumber evidence="11">6.1.1.19</ecNumber>
    </recommendedName>
    <alternativeName>
        <fullName evidence="11">Arginyl-tRNA synthetase</fullName>
        <shortName evidence="11">ArgRS</shortName>
    </alternativeName>
</protein>
<keyword evidence="5 11" id="KW-0436">Ligase</keyword>
<comment type="catalytic activity">
    <reaction evidence="10 11">
        <text>tRNA(Arg) + L-arginine + ATP = L-arginyl-tRNA(Arg) + AMP + diphosphate</text>
        <dbReference type="Rhea" id="RHEA:20301"/>
        <dbReference type="Rhea" id="RHEA-COMP:9658"/>
        <dbReference type="Rhea" id="RHEA-COMP:9673"/>
        <dbReference type="ChEBI" id="CHEBI:30616"/>
        <dbReference type="ChEBI" id="CHEBI:32682"/>
        <dbReference type="ChEBI" id="CHEBI:33019"/>
        <dbReference type="ChEBI" id="CHEBI:78442"/>
        <dbReference type="ChEBI" id="CHEBI:78513"/>
        <dbReference type="ChEBI" id="CHEBI:456215"/>
        <dbReference type="EC" id="6.1.1.19"/>
    </reaction>
</comment>
<evidence type="ECO:0000256" key="1">
    <source>
        <dbReference type="ARBA" id="ARBA00004496"/>
    </source>
</evidence>
<dbReference type="PROSITE" id="PS00178">
    <property type="entry name" value="AA_TRNA_LIGASE_I"/>
    <property type="match status" value="1"/>
</dbReference>
<evidence type="ECO:0000313" key="15">
    <source>
        <dbReference type="EMBL" id="HIS83233.1"/>
    </source>
</evidence>
<evidence type="ECO:0000256" key="4">
    <source>
        <dbReference type="ARBA" id="ARBA00022490"/>
    </source>
</evidence>
<evidence type="ECO:0000256" key="2">
    <source>
        <dbReference type="ARBA" id="ARBA00005594"/>
    </source>
</evidence>
<feature type="domain" description="Arginyl tRNA synthetase N-terminal" evidence="14">
    <location>
        <begin position="4"/>
        <end position="91"/>
    </location>
</feature>
<dbReference type="GO" id="GO:0004814">
    <property type="term" value="F:arginine-tRNA ligase activity"/>
    <property type="evidence" value="ECO:0007669"/>
    <property type="project" value="UniProtKB-UniRule"/>
</dbReference>
<dbReference type="NCBIfam" id="TIGR00456">
    <property type="entry name" value="argS"/>
    <property type="match status" value="1"/>
</dbReference>
<evidence type="ECO:0000256" key="8">
    <source>
        <dbReference type="ARBA" id="ARBA00022917"/>
    </source>
</evidence>
<dbReference type="Gene3D" id="3.40.50.620">
    <property type="entry name" value="HUPs"/>
    <property type="match status" value="1"/>
</dbReference>
<dbReference type="Pfam" id="PF05746">
    <property type="entry name" value="DALR_1"/>
    <property type="match status" value="1"/>
</dbReference>
<dbReference type="SUPFAM" id="SSF52374">
    <property type="entry name" value="Nucleotidylyl transferase"/>
    <property type="match status" value="1"/>
</dbReference>
<dbReference type="AlphaFoldDB" id="A0A9D1FWH1"/>
<comment type="caution">
    <text evidence="15">The sequence shown here is derived from an EMBL/GenBank/DDBJ whole genome shotgun (WGS) entry which is preliminary data.</text>
</comment>
<dbReference type="EC" id="6.1.1.19" evidence="11"/>
<dbReference type="PANTHER" id="PTHR11956">
    <property type="entry name" value="ARGINYL-TRNA SYNTHETASE"/>
    <property type="match status" value="1"/>
</dbReference>
<sequence length="585" mass="66094">MIKDYFIEKIENALLKAVSENKLGQMKEYTKGSLVVEKPKNPDFGDFAVNVSSLARTAKIAPPMIANAIVSEIAEDGNEYSVIGGFINFKAGNELLADAVDEIFKKRENFGRPEKIEKEKILLEYISANPTGPFHIGHGRWAAMGSALANLLKFYGHEVYQEFYINDAGSQIQKLGNSLAIRIRQELGEDIDFPADETERKNYYPGDYLIPVAKKFIEEHKLSSLAPCGRGIEGEGSKLPDVKELSDFAKLEMENLQKALLDNFRVHFDNFYSELTLHNSGKVEECVNKLKSSGKIYEKDGAVWFKSSDYGDDQDRVIKKADGSNTYLTADIAYHIDKLERGFDRLINIWGADHHGYVARVRASIEALGYNPDKLEVLLGQLVNLVINGNEVRMGKRKNMVTLEDLIEEVGVDATRFWMSMRNIDTTLDFDIELAKTNSDENPVFYVQYAHARACSILRNAVEEKIDTETGKTIPAPLSSAEFEELKNNYKKEDLLPTIETARKLILKLEEFKSMIKMSAETRQVYTICRYVQELASEFHSFYNANRVISEDKALMKSRLALVLSVKQVLNNALEILAVTAPERM</sequence>
<dbReference type="HAMAP" id="MF_00123">
    <property type="entry name" value="Arg_tRNA_synth"/>
    <property type="match status" value="1"/>
</dbReference>
<dbReference type="PRINTS" id="PR01038">
    <property type="entry name" value="TRNASYNTHARG"/>
</dbReference>
<evidence type="ECO:0000259" key="14">
    <source>
        <dbReference type="SMART" id="SM01016"/>
    </source>
</evidence>
<dbReference type="CDD" id="cd00671">
    <property type="entry name" value="ArgRS_core"/>
    <property type="match status" value="1"/>
</dbReference>
<dbReference type="GO" id="GO:0006420">
    <property type="term" value="P:arginyl-tRNA aminoacylation"/>
    <property type="evidence" value="ECO:0007669"/>
    <property type="project" value="UniProtKB-UniRule"/>
</dbReference>
<dbReference type="GO" id="GO:0005524">
    <property type="term" value="F:ATP binding"/>
    <property type="evidence" value="ECO:0007669"/>
    <property type="project" value="UniProtKB-UniRule"/>
</dbReference>
<dbReference type="InterPro" id="IPR035684">
    <property type="entry name" value="ArgRS_core"/>
</dbReference>
<gene>
    <name evidence="11" type="primary">argS</name>
    <name evidence="15" type="ORF">IAD41_06490</name>
</gene>
<dbReference type="FunFam" id="1.10.730.10:FF:000008">
    <property type="entry name" value="Arginine--tRNA ligase"/>
    <property type="match status" value="1"/>
</dbReference>
<dbReference type="FunFam" id="3.40.50.620:FF:000062">
    <property type="entry name" value="Arginine--tRNA ligase"/>
    <property type="match status" value="1"/>
</dbReference>
<comment type="similarity">
    <text evidence="2 11 12">Belongs to the class-I aminoacyl-tRNA synthetase family.</text>
</comment>
<dbReference type="InterPro" id="IPR008909">
    <property type="entry name" value="DALR_anticod-bd"/>
</dbReference>
<dbReference type="InterPro" id="IPR001278">
    <property type="entry name" value="Arg-tRNA-ligase"/>
</dbReference>
<comment type="subcellular location">
    <subcellularLocation>
        <location evidence="1 11">Cytoplasm</location>
    </subcellularLocation>
</comment>
<accession>A0A9D1FWH1</accession>
<proteinExistence type="inferred from homology"/>
<dbReference type="PANTHER" id="PTHR11956:SF5">
    <property type="entry name" value="ARGININE--TRNA LIGASE, CYTOPLASMIC"/>
    <property type="match status" value="1"/>
</dbReference>
<dbReference type="InterPro" id="IPR001412">
    <property type="entry name" value="aa-tRNA-synth_I_CS"/>
</dbReference>
<evidence type="ECO:0000256" key="9">
    <source>
        <dbReference type="ARBA" id="ARBA00023146"/>
    </source>
</evidence>
<dbReference type="InterPro" id="IPR005148">
    <property type="entry name" value="Arg-tRNA-synth_N"/>
</dbReference>
<dbReference type="InterPro" id="IPR009080">
    <property type="entry name" value="tRNAsynth_Ia_anticodon-bd"/>
</dbReference>
<keyword evidence="8 11" id="KW-0648">Protein biosynthesis</keyword>
<reference evidence="15" key="1">
    <citation type="submission" date="2020-10" db="EMBL/GenBank/DDBJ databases">
        <authorList>
            <person name="Gilroy R."/>
        </authorList>
    </citation>
    <scope>NUCLEOTIDE SEQUENCE</scope>
    <source>
        <strain evidence="15">CHK152-2994</strain>
    </source>
</reference>
<dbReference type="Gene3D" id="1.10.730.10">
    <property type="entry name" value="Isoleucyl-tRNA Synthetase, Domain 1"/>
    <property type="match status" value="1"/>
</dbReference>
<evidence type="ECO:0000256" key="7">
    <source>
        <dbReference type="ARBA" id="ARBA00022840"/>
    </source>
</evidence>
<dbReference type="InterPro" id="IPR014729">
    <property type="entry name" value="Rossmann-like_a/b/a_fold"/>
</dbReference>
<evidence type="ECO:0000259" key="13">
    <source>
        <dbReference type="SMART" id="SM00836"/>
    </source>
</evidence>